<dbReference type="AlphaFoldDB" id="A0A543HH17"/>
<feature type="transmembrane region" description="Helical" evidence="6">
    <location>
        <begin position="203"/>
        <end position="221"/>
    </location>
</feature>
<feature type="transmembrane region" description="Helical" evidence="6">
    <location>
        <begin position="433"/>
        <end position="461"/>
    </location>
</feature>
<feature type="transmembrane region" description="Helical" evidence="6">
    <location>
        <begin position="93"/>
        <end position="115"/>
    </location>
</feature>
<sequence length="465" mass="47603">MYAVSITPTLSAGNDALGTTAHFSRETDKQMTEPRHPSAAEAPDTTAAATTAGGVGAQAATFARARRASLVGAIFMMATSAIGPGFITQTATFTATMGAAFAFGILASIVIDFVVQLNIWRIVTVTGKRAADLANAAIPGSGYLLAVIVIFGGLVFNVGNTAGAGLGLNALLGLDPKIGGLISALLAISIFLVKRAGVAVDRVVVTLGIVMILLTVYVAIVSGPPVGDALRQTVWPDQINFATITTIVGGTVGGYITYAGAHRLLDSGTATVDNIAQVSKAALNGILVTGAMRYILFLAILGVVASGVVIDTSGAGANPAAQAFQAAAGEFGLRAFGLVLWAASITSVIGAAYTSISFVTVFNGRITERGRNLATVGFILISLVVYLLLGTAPAALLVFAGGFNGLVLPIGLTIFMYVGWFRRDLMNGYRYPVSLLVLGTLVCALTWYMGAVSVGPIFAFLGVGV</sequence>
<dbReference type="InterPro" id="IPR001046">
    <property type="entry name" value="NRAMP_fam"/>
</dbReference>
<evidence type="ECO:0000256" key="6">
    <source>
        <dbReference type="SAM" id="Phobius"/>
    </source>
</evidence>
<keyword evidence="8" id="KW-1185">Reference proteome</keyword>
<dbReference type="EMBL" id="VFPN01000004">
    <property type="protein sequence ID" value="TQM57626.1"/>
    <property type="molecule type" value="Genomic_DNA"/>
</dbReference>
<dbReference type="GO" id="GO:0015086">
    <property type="term" value="F:cadmium ion transmembrane transporter activity"/>
    <property type="evidence" value="ECO:0007669"/>
    <property type="project" value="TreeGrafter"/>
</dbReference>
<accession>A0A543HH17</accession>
<organism evidence="7 8">
    <name type="scientific">Klugiella xanthotipulae</name>
    <dbReference type="NCBI Taxonomy" id="244735"/>
    <lineage>
        <taxon>Bacteria</taxon>
        <taxon>Bacillati</taxon>
        <taxon>Actinomycetota</taxon>
        <taxon>Actinomycetes</taxon>
        <taxon>Micrococcales</taxon>
        <taxon>Microbacteriaceae</taxon>
        <taxon>Klugiella</taxon>
    </lineage>
</organism>
<keyword evidence="3 6" id="KW-1133">Transmembrane helix</keyword>
<evidence type="ECO:0000313" key="8">
    <source>
        <dbReference type="Proteomes" id="UP000318331"/>
    </source>
</evidence>
<feature type="transmembrane region" description="Helical" evidence="6">
    <location>
        <begin position="282"/>
        <end position="310"/>
    </location>
</feature>
<dbReference type="PANTHER" id="PTHR11706">
    <property type="entry name" value="SOLUTE CARRIER PROTEIN FAMILY 11 MEMBER"/>
    <property type="match status" value="1"/>
</dbReference>
<evidence type="ECO:0000256" key="2">
    <source>
        <dbReference type="ARBA" id="ARBA00022692"/>
    </source>
</evidence>
<keyword evidence="4 6" id="KW-0472">Membrane</keyword>
<dbReference type="GO" id="GO:0005384">
    <property type="term" value="F:manganese ion transmembrane transporter activity"/>
    <property type="evidence" value="ECO:0007669"/>
    <property type="project" value="TreeGrafter"/>
</dbReference>
<feature type="compositionally biased region" description="Basic and acidic residues" evidence="5">
    <location>
        <begin position="24"/>
        <end position="38"/>
    </location>
</feature>
<feature type="transmembrane region" description="Helical" evidence="6">
    <location>
        <begin position="373"/>
        <end position="389"/>
    </location>
</feature>
<reference evidence="7 8" key="1">
    <citation type="submission" date="2019-06" db="EMBL/GenBank/DDBJ databases">
        <title>Sequencing the genomes of 1000 actinobacteria strains.</title>
        <authorList>
            <person name="Klenk H.-P."/>
        </authorList>
    </citation>
    <scope>NUCLEOTIDE SEQUENCE [LARGE SCALE GENOMIC DNA]</scope>
    <source>
        <strain evidence="7 8">DSM 18031</strain>
    </source>
</reference>
<evidence type="ECO:0000256" key="5">
    <source>
        <dbReference type="SAM" id="MobiDB-lite"/>
    </source>
</evidence>
<keyword evidence="2 6" id="KW-0812">Transmembrane</keyword>
<dbReference type="GO" id="GO:0005886">
    <property type="term" value="C:plasma membrane"/>
    <property type="evidence" value="ECO:0007669"/>
    <property type="project" value="TreeGrafter"/>
</dbReference>
<comment type="subcellular location">
    <subcellularLocation>
        <location evidence="1">Membrane</location>
        <topology evidence="1">Multi-pass membrane protein</topology>
    </subcellularLocation>
</comment>
<proteinExistence type="predicted"/>
<feature type="transmembrane region" description="Helical" evidence="6">
    <location>
        <begin position="178"/>
        <end position="196"/>
    </location>
</feature>
<dbReference type="PANTHER" id="PTHR11706:SF2">
    <property type="entry name" value="TRANSPORTER PROTEIN"/>
    <property type="match status" value="1"/>
</dbReference>
<evidence type="ECO:0000256" key="3">
    <source>
        <dbReference type="ARBA" id="ARBA00022989"/>
    </source>
</evidence>
<dbReference type="GO" id="GO:0034755">
    <property type="term" value="P:iron ion transmembrane transport"/>
    <property type="evidence" value="ECO:0007669"/>
    <property type="project" value="TreeGrafter"/>
</dbReference>
<protein>
    <submittedName>
        <fullName evidence="7">Mn2+/Fe2+ NRAMP family transporter</fullName>
    </submittedName>
</protein>
<evidence type="ECO:0000256" key="1">
    <source>
        <dbReference type="ARBA" id="ARBA00004141"/>
    </source>
</evidence>
<feature type="transmembrane region" description="Helical" evidence="6">
    <location>
        <begin position="136"/>
        <end position="158"/>
    </location>
</feature>
<feature type="transmembrane region" description="Helical" evidence="6">
    <location>
        <begin position="395"/>
        <end position="421"/>
    </location>
</feature>
<comment type="caution">
    <text evidence="7">The sequence shown here is derived from an EMBL/GenBank/DDBJ whole genome shotgun (WGS) entry which is preliminary data.</text>
</comment>
<feature type="transmembrane region" description="Helical" evidence="6">
    <location>
        <begin position="68"/>
        <end position="87"/>
    </location>
</feature>
<dbReference type="Proteomes" id="UP000318331">
    <property type="component" value="Unassembled WGS sequence"/>
</dbReference>
<gene>
    <name evidence="7" type="ORF">FB466_2621</name>
</gene>
<feature type="region of interest" description="Disordered" evidence="5">
    <location>
        <begin position="24"/>
        <end position="47"/>
    </location>
</feature>
<evidence type="ECO:0000313" key="7">
    <source>
        <dbReference type="EMBL" id="TQM57626.1"/>
    </source>
</evidence>
<evidence type="ECO:0000256" key="4">
    <source>
        <dbReference type="ARBA" id="ARBA00023136"/>
    </source>
</evidence>
<feature type="transmembrane region" description="Helical" evidence="6">
    <location>
        <begin position="241"/>
        <end position="261"/>
    </location>
</feature>
<name>A0A543HH17_9MICO</name>
<dbReference type="Pfam" id="PF01566">
    <property type="entry name" value="Nramp"/>
    <property type="match status" value="1"/>
</dbReference>
<feature type="transmembrane region" description="Helical" evidence="6">
    <location>
        <begin position="338"/>
        <end position="361"/>
    </location>
</feature>